<feature type="compositionally biased region" description="Basic and acidic residues" evidence="1">
    <location>
        <begin position="135"/>
        <end position="149"/>
    </location>
</feature>
<reference evidence="2" key="1">
    <citation type="journal article" date="2023" name="Mol. Biol. Evol.">
        <title>Third-Generation Sequencing Reveals the Adaptive Role of the Epigenome in Three Deep-Sea Polychaetes.</title>
        <authorList>
            <person name="Perez M."/>
            <person name="Aroh O."/>
            <person name="Sun Y."/>
            <person name="Lan Y."/>
            <person name="Juniper S.K."/>
            <person name="Young C.R."/>
            <person name="Angers B."/>
            <person name="Qian P.Y."/>
        </authorList>
    </citation>
    <scope>NUCLEOTIDE SEQUENCE</scope>
    <source>
        <strain evidence="2">P08H-3</strain>
    </source>
</reference>
<sequence>MSRPLGVFYSLLNYGVYSNHKRLFEDVAEPLPEEEIDEEVDRAVDDHKERRHRVESVERRRDGADRVDVLIQNDQDPENQLRRLADDEHQDDDDQHQGGVVLRLRRVSGAGRADVVTLNAHLPVQLSGSADGDDEARVHDAQRDERSEIEEHQMHGIPVDVVVVGVVEHRLIDDAGQRPIVAHLVRDQAAIQKARQRVQRAEHEHQHGERPPAGLVEDVLGLQRPADVDEPVHRDQDHHPDGDGLEHLQQRIDVELDPVVLADVVHQILHRIPEQRRQQIEGVRDGKDLEQEQRLAALLVLAQHDDGDDVSQNADDPDEADQVELDGDVKPSVVCQRRRVVRRSVDITRVVHRGHLLNTAMLT</sequence>
<dbReference type="EMBL" id="JAODUP010000717">
    <property type="protein sequence ID" value="KAK2144939.1"/>
    <property type="molecule type" value="Genomic_DNA"/>
</dbReference>
<protein>
    <submittedName>
        <fullName evidence="2">Uncharacterized protein</fullName>
    </submittedName>
</protein>
<evidence type="ECO:0000256" key="1">
    <source>
        <dbReference type="SAM" id="MobiDB-lite"/>
    </source>
</evidence>
<keyword evidence="3" id="KW-1185">Reference proteome</keyword>
<evidence type="ECO:0000313" key="2">
    <source>
        <dbReference type="EMBL" id="KAK2144939.1"/>
    </source>
</evidence>
<feature type="region of interest" description="Disordered" evidence="1">
    <location>
        <begin position="126"/>
        <end position="149"/>
    </location>
</feature>
<accession>A0AAD9MVW5</accession>
<evidence type="ECO:0000313" key="3">
    <source>
        <dbReference type="Proteomes" id="UP001208570"/>
    </source>
</evidence>
<comment type="caution">
    <text evidence="2">The sequence shown here is derived from an EMBL/GenBank/DDBJ whole genome shotgun (WGS) entry which is preliminary data.</text>
</comment>
<proteinExistence type="predicted"/>
<organism evidence="2 3">
    <name type="scientific">Paralvinella palmiformis</name>
    <dbReference type="NCBI Taxonomy" id="53620"/>
    <lineage>
        <taxon>Eukaryota</taxon>
        <taxon>Metazoa</taxon>
        <taxon>Spiralia</taxon>
        <taxon>Lophotrochozoa</taxon>
        <taxon>Annelida</taxon>
        <taxon>Polychaeta</taxon>
        <taxon>Sedentaria</taxon>
        <taxon>Canalipalpata</taxon>
        <taxon>Terebellida</taxon>
        <taxon>Terebelliformia</taxon>
        <taxon>Alvinellidae</taxon>
        <taxon>Paralvinella</taxon>
    </lineage>
</organism>
<dbReference type="Proteomes" id="UP001208570">
    <property type="component" value="Unassembled WGS sequence"/>
</dbReference>
<gene>
    <name evidence="2" type="ORF">LSH36_717g00000</name>
</gene>
<dbReference type="AlphaFoldDB" id="A0AAD9MVW5"/>
<name>A0AAD9MVW5_9ANNE</name>